<feature type="transmembrane region" description="Helical" evidence="1">
    <location>
        <begin position="76"/>
        <end position="100"/>
    </location>
</feature>
<dbReference type="Gene3D" id="1.10.287.70">
    <property type="match status" value="1"/>
</dbReference>
<evidence type="ECO:0000313" key="4">
    <source>
        <dbReference type="Proteomes" id="UP000282438"/>
    </source>
</evidence>
<dbReference type="InterPro" id="IPR036291">
    <property type="entry name" value="NAD(P)-bd_dom_sf"/>
</dbReference>
<keyword evidence="3" id="KW-0407">Ion channel</keyword>
<dbReference type="SUPFAM" id="SSF51735">
    <property type="entry name" value="NAD(P)-binding Rossmann-fold domains"/>
    <property type="match status" value="2"/>
</dbReference>
<evidence type="ECO:0000259" key="2">
    <source>
        <dbReference type="PROSITE" id="PS51201"/>
    </source>
</evidence>
<organism evidence="3 4">
    <name type="scientific">Iodobacter ciconiae</name>
    <dbReference type="NCBI Taxonomy" id="2496266"/>
    <lineage>
        <taxon>Bacteria</taxon>
        <taxon>Pseudomonadati</taxon>
        <taxon>Pseudomonadota</taxon>
        <taxon>Betaproteobacteria</taxon>
        <taxon>Neisseriales</taxon>
        <taxon>Chitinibacteraceae</taxon>
        <taxon>Iodobacter</taxon>
    </lineage>
</organism>
<feature type="transmembrane region" description="Helical" evidence="1">
    <location>
        <begin position="45"/>
        <end position="64"/>
    </location>
</feature>
<evidence type="ECO:0000256" key="1">
    <source>
        <dbReference type="SAM" id="Phobius"/>
    </source>
</evidence>
<accession>A0A3S8ZW24</accession>
<dbReference type="GO" id="GO:0006813">
    <property type="term" value="P:potassium ion transport"/>
    <property type="evidence" value="ECO:0007669"/>
    <property type="project" value="InterPro"/>
</dbReference>
<dbReference type="InterPro" id="IPR003148">
    <property type="entry name" value="RCK_N"/>
</dbReference>
<dbReference type="OrthoDB" id="9781411at2"/>
<keyword evidence="3" id="KW-0406">Ion transport</keyword>
<dbReference type="PANTHER" id="PTHR43833">
    <property type="entry name" value="POTASSIUM CHANNEL PROTEIN 2-RELATED-RELATED"/>
    <property type="match status" value="1"/>
</dbReference>
<gene>
    <name evidence="3" type="ORF">EJO50_15130</name>
</gene>
<protein>
    <submittedName>
        <fullName evidence="3">Potassium channel protein</fullName>
    </submittedName>
</protein>
<keyword evidence="3" id="KW-0813">Transport</keyword>
<keyword evidence="4" id="KW-1185">Reference proteome</keyword>
<evidence type="ECO:0000313" key="3">
    <source>
        <dbReference type="EMBL" id="AZN37681.1"/>
    </source>
</evidence>
<dbReference type="Gene3D" id="3.40.50.720">
    <property type="entry name" value="NAD(P)-binding Rossmann-like Domain"/>
    <property type="match status" value="2"/>
</dbReference>
<dbReference type="AlphaFoldDB" id="A0A3S8ZW24"/>
<dbReference type="GO" id="GO:0034220">
    <property type="term" value="P:monoatomic ion transmembrane transport"/>
    <property type="evidence" value="ECO:0007669"/>
    <property type="project" value="UniProtKB-KW"/>
</dbReference>
<keyword evidence="1" id="KW-0812">Transmembrane</keyword>
<dbReference type="SUPFAM" id="SSF81324">
    <property type="entry name" value="Voltage-gated potassium channels"/>
    <property type="match status" value="1"/>
</dbReference>
<keyword evidence="1" id="KW-0472">Membrane</keyword>
<proteinExistence type="predicted"/>
<reference evidence="3 4" key="1">
    <citation type="submission" date="2018-12" db="EMBL/GenBank/DDBJ databases">
        <title>Complete genome sequence of Iodobacter sp. H11R3.</title>
        <authorList>
            <person name="Bae J.-W."/>
        </authorList>
    </citation>
    <scope>NUCLEOTIDE SEQUENCE [LARGE SCALE GENOMIC DNA]</scope>
    <source>
        <strain evidence="3 4">H11R3</strain>
    </source>
</reference>
<keyword evidence="1" id="KW-1133">Transmembrane helix</keyword>
<feature type="transmembrane region" description="Helical" evidence="1">
    <location>
        <begin position="12"/>
        <end position="33"/>
    </location>
</feature>
<dbReference type="EMBL" id="CP034433">
    <property type="protein sequence ID" value="AZN37681.1"/>
    <property type="molecule type" value="Genomic_DNA"/>
</dbReference>
<dbReference type="Proteomes" id="UP000282438">
    <property type="component" value="Chromosome"/>
</dbReference>
<feature type="domain" description="RCK N-terminal" evidence="2">
    <location>
        <begin position="123"/>
        <end position="246"/>
    </location>
</feature>
<dbReference type="KEGG" id="iod:EJO50_15130"/>
<dbReference type="Pfam" id="PF02254">
    <property type="entry name" value="TrkA_N"/>
    <property type="match status" value="2"/>
</dbReference>
<sequence>MTNIFFMVMRRMRAPIITLILIYAIAVLGLVMIPGVDDQGRPYQMGFFHAFYFISYTATSIGFGETPYAFSYSQRLWVLCCIYLSVTGWAYNLGAIFTLFNDQTLKKAIQYTHFNNKVRRLREPFYLICGYGQTGRLLCKVLDQINVRFVVIELREDRVNNLALADFHSDPVFYAGDASNPELLKIAGITHARCRGVLAITGDENVNLAIAMAAFVLQPKLVSVCRCKNKAVADNMQSFGANKVINMFNAVGQQFQMLLHAPHSYRLWNLLSDFPGQPIAGLVRPPCGHWVIVGYGRFGTSMRAALLKEGASVTVIDPEPQPDLLPGQFVQALGVNADSLIAAGIGHASGLLVCHDHDINNLSALATARAINSKLFVVARQNLRDNHLLFEAFKPDITSIRSEIVAHECLRAIETPLLAQFLDLIKEEDEAWAKALSDQLANLCDQKVPEIWSITLNAKNTAAVHAFLANPSPPLRLAHWINNPFDHGYKLQCLPLLRVHGDEVQAWPSLDTPLTFGDQLLFAGNREAQSAHQAMQEATHLLDFARTGKTEPQSWVFRKLAQWQQGKKEEEAGAL</sequence>
<dbReference type="InterPro" id="IPR050721">
    <property type="entry name" value="Trk_Ktr_HKT_K-transport"/>
</dbReference>
<name>A0A3S8ZW24_9NEIS</name>
<dbReference type="PROSITE" id="PS51201">
    <property type="entry name" value="RCK_N"/>
    <property type="match status" value="1"/>
</dbReference>
<dbReference type="RefSeq" id="WP_125975542.1">
    <property type="nucleotide sequence ID" value="NZ_CP034433.1"/>
</dbReference>